<reference evidence="2 3" key="1">
    <citation type="submission" date="2016-10" db="EMBL/GenBank/DDBJ databases">
        <authorList>
            <person name="de Groot N.N."/>
        </authorList>
    </citation>
    <scope>NUCLEOTIDE SEQUENCE [LARGE SCALE GENOMIC DNA]</scope>
    <source>
        <strain evidence="2 3">CGMCC 1.7056</strain>
    </source>
</reference>
<keyword evidence="1" id="KW-1133">Transmembrane helix</keyword>
<keyword evidence="1" id="KW-0472">Membrane</keyword>
<keyword evidence="1" id="KW-0812">Transmembrane</keyword>
<feature type="transmembrane region" description="Helical" evidence="1">
    <location>
        <begin position="125"/>
        <end position="150"/>
    </location>
</feature>
<evidence type="ECO:0000313" key="3">
    <source>
        <dbReference type="Proteomes" id="UP000198832"/>
    </source>
</evidence>
<dbReference type="AlphaFoldDB" id="A0A1I1IN92"/>
<feature type="transmembrane region" description="Helical" evidence="1">
    <location>
        <begin position="194"/>
        <end position="211"/>
    </location>
</feature>
<gene>
    <name evidence="2" type="ORF">SAMN04487968_105263</name>
</gene>
<evidence type="ECO:0000256" key="1">
    <source>
        <dbReference type="SAM" id="Phobius"/>
    </source>
</evidence>
<proteinExistence type="predicted"/>
<dbReference type="EMBL" id="FOLB01000005">
    <property type="protein sequence ID" value="SFC34700.1"/>
    <property type="molecule type" value="Genomic_DNA"/>
</dbReference>
<dbReference type="Proteomes" id="UP000198832">
    <property type="component" value="Unassembled WGS sequence"/>
</dbReference>
<name>A0A1I1IN92_9ACTN</name>
<organism evidence="2 3">
    <name type="scientific">Nocardioides terrae</name>
    <dbReference type="NCBI Taxonomy" id="574651"/>
    <lineage>
        <taxon>Bacteria</taxon>
        <taxon>Bacillati</taxon>
        <taxon>Actinomycetota</taxon>
        <taxon>Actinomycetes</taxon>
        <taxon>Propionibacteriales</taxon>
        <taxon>Nocardioidaceae</taxon>
        <taxon>Nocardioides</taxon>
    </lineage>
</organism>
<feature type="transmembrane region" description="Helical" evidence="1">
    <location>
        <begin position="100"/>
        <end position="119"/>
    </location>
</feature>
<dbReference type="PROSITE" id="PS51257">
    <property type="entry name" value="PROKAR_LIPOPROTEIN"/>
    <property type="match status" value="1"/>
</dbReference>
<feature type="transmembrane region" description="Helical" evidence="1">
    <location>
        <begin position="20"/>
        <end position="44"/>
    </location>
</feature>
<dbReference type="STRING" id="574651.SAMN04487968_105263"/>
<feature type="transmembrane region" description="Helical" evidence="1">
    <location>
        <begin position="50"/>
        <end position="72"/>
    </location>
</feature>
<keyword evidence="3" id="KW-1185">Reference proteome</keyword>
<evidence type="ECO:0000313" key="2">
    <source>
        <dbReference type="EMBL" id="SFC34700.1"/>
    </source>
</evidence>
<sequence length="230" mass="23691">MTTISGKLVSHDTYAALFGLAYLGLVTNLLLVVGCLPVVLLLAMTDPVTTWPLVALLAPSCAPALAGAFGVFREHAGGNGDVVRAFVAGWRAGWGRPVRLAAVATLLVVVLLADVRALGGSGLGVAVVPALAVLTVVVVATSLVGLVAVSEEPRVRLVTVIRVGSYLALRRWYLSLFSILALATQFAVFASMPAIALGLTGAPVLYVVWANSRFILRPALAATPATPATA</sequence>
<dbReference type="RefSeq" id="WP_091122785.1">
    <property type="nucleotide sequence ID" value="NZ_FOLB01000005.1"/>
</dbReference>
<protein>
    <submittedName>
        <fullName evidence="2">Uncharacterized protein</fullName>
    </submittedName>
</protein>
<accession>A0A1I1IN92</accession>
<dbReference type="OrthoDB" id="3402079at2"/>
<feature type="transmembrane region" description="Helical" evidence="1">
    <location>
        <begin position="171"/>
        <end position="188"/>
    </location>
</feature>